<dbReference type="GO" id="GO:0005886">
    <property type="term" value="C:plasma membrane"/>
    <property type="evidence" value="ECO:0007669"/>
    <property type="project" value="TreeGrafter"/>
</dbReference>
<keyword evidence="1" id="KW-0812">Transmembrane</keyword>
<feature type="transmembrane region" description="Helical" evidence="1">
    <location>
        <begin position="6"/>
        <end position="29"/>
    </location>
</feature>
<organism evidence="2 3">
    <name type="scientific">Rhodoferax antarcticus ANT.BR</name>
    <dbReference type="NCBI Taxonomy" id="1111071"/>
    <lineage>
        <taxon>Bacteria</taxon>
        <taxon>Pseudomonadati</taxon>
        <taxon>Pseudomonadota</taxon>
        <taxon>Betaproteobacteria</taxon>
        <taxon>Burkholderiales</taxon>
        <taxon>Comamonadaceae</taxon>
        <taxon>Rhodoferax</taxon>
    </lineage>
</organism>
<evidence type="ECO:0000256" key="1">
    <source>
        <dbReference type="SAM" id="Phobius"/>
    </source>
</evidence>
<comment type="caution">
    <text evidence="2">The sequence shown here is derived from an EMBL/GenBank/DDBJ whole genome shotgun (WGS) entry which is preliminary data.</text>
</comment>
<dbReference type="Proteomes" id="UP000185911">
    <property type="component" value="Unassembled WGS sequence"/>
</dbReference>
<gene>
    <name evidence="2" type="primary">atoE</name>
    <name evidence="2" type="ORF">BLL52_3273</name>
</gene>
<dbReference type="PANTHER" id="PTHR41983">
    <property type="entry name" value="SHORT-CHAIN FATTY ACID TRANSPORTER-RELATED"/>
    <property type="match status" value="1"/>
</dbReference>
<keyword evidence="1" id="KW-1133">Transmembrane helix</keyword>
<keyword evidence="1" id="KW-0472">Membrane</keyword>
<dbReference type="AlphaFoldDB" id="A0A1Q8YC83"/>
<proteinExistence type="predicted"/>
<dbReference type="Pfam" id="PF02667">
    <property type="entry name" value="SCFA_trans"/>
    <property type="match status" value="1"/>
</dbReference>
<keyword evidence="3" id="KW-1185">Reference proteome</keyword>
<protein>
    <submittedName>
        <fullName evidence="2">Short-chain fatty acids transporter</fullName>
    </submittedName>
</protein>
<feature type="transmembrane region" description="Helical" evidence="1">
    <location>
        <begin position="86"/>
        <end position="108"/>
    </location>
</feature>
<dbReference type="EMBL" id="MSYM01000016">
    <property type="protein sequence ID" value="OLP05605.1"/>
    <property type="molecule type" value="Genomic_DNA"/>
</dbReference>
<dbReference type="PANTHER" id="PTHR41983:SF2">
    <property type="entry name" value="SHORT-CHAIN FATTY ACID TRANSPORTER-RELATED"/>
    <property type="match status" value="1"/>
</dbReference>
<sequence length="109" mass="11294">MPPLATALRALCSPIFGAILGLIIVPFGAGQRAVQAPVMIPAATALNVDLARISMAVAWGDAWTNMIQPFWALPALAIAGLRAKDIMGFCLIVLIVSGVVIGLGLTFLP</sequence>
<reference evidence="2 3" key="1">
    <citation type="submission" date="2017-01" db="EMBL/GenBank/DDBJ databases">
        <title>Genome sequence of Rhodoferax antarcticus ANT.BR, a psychrophilic purple nonsulfur bacterium from an Antarctic microbial mat.</title>
        <authorList>
            <person name="Baker J."/>
            <person name="Riester C."/>
            <person name="Skinner B."/>
            <person name="Newell A."/>
            <person name="Swingley W."/>
            <person name="Madigan M."/>
            <person name="Jung D."/>
            <person name="Asao M."/>
            <person name="Chen M."/>
            <person name="Loughlin P."/>
            <person name="Pan H."/>
            <person name="Lin S."/>
            <person name="Li N."/>
            <person name="Shaw J."/>
            <person name="Prado M."/>
            <person name="Sherman C."/>
            <person name="Li X."/>
            <person name="Tang J."/>
            <person name="Blankenship R."/>
            <person name="Zhao T."/>
            <person name="Touchman J."/>
            <person name="Sattley M."/>
        </authorList>
    </citation>
    <scope>NUCLEOTIDE SEQUENCE [LARGE SCALE GENOMIC DNA]</scope>
    <source>
        <strain evidence="2 3">ANT.BR</strain>
    </source>
</reference>
<evidence type="ECO:0000313" key="3">
    <source>
        <dbReference type="Proteomes" id="UP000185911"/>
    </source>
</evidence>
<accession>A0A1Q8YC83</accession>
<dbReference type="InterPro" id="IPR006160">
    <property type="entry name" value="SCFA_transpt_AtoE"/>
</dbReference>
<name>A0A1Q8YC83_9BURK</name>
<evidence type="ECO:0000313" key="2">
    <source>
        <dbReference type="EMBL" id="OLP05605.1"/>
    </source>
</evidence>